<gene>
    <name evidence="3" type="ORF">PYS65_10295</name>
</gene>
<proteinExistence type="predicted"/>
<evidence type="ECO:0000313" key="4">
    <source>
        <dbReference type="Proteomes" id="UP001216440"/>
    </source>
</evidence>
<keyword evidence="2" id="KW-0812">Transmembrane</keyword>
<dbReference type="EMBL" id="CP121682">
    <property type="protein sequence ID" value="WGD40500.1"/>
    <property type="molecule type" value="Genomic_DNA"/>
</dbReference>
<organism evidence="3 4">
    <name type="scientific">Streptomyces cathayae</name>
    <dbReference type="NCBI Taxonomy" id="3031124"/>
    <lineage>
        <taxon>Bacteria</taxon>
        <taxon>Bacillati</taxon>
        <taxon>Actinomycetota</taxon>
        <taxon>Actinomycetes</taxon>
        <taxon>Kitasatosporales</taxon>
        <taxon>Streptomycetaceae</taxon>
        <taxon>Streptomyces</taxon>
    </lineage>
</organism>
<feature type="transmembrane region" description="Helical" evidence="2">
    <location>
        <begin position="276"/>
        <end position="298"/>
    </location>
</feature>
<feature type="transmembrane region" description="Helical" evidence="2">
    <location>
        <begin position="230"/>
        <end position="256"/>
    </location>
</feature>
<feature type="compositionally biased region" description="Polar residues" evidence="1">
    <location>
        <begin position="108"/>
        <end position="117"/>
    </location>
</feature>
<feature type="compositionally biased region" description="Pro residues" evidence="1">
    <location>
        <begin position="155"/>
        <end position="171"/>
    </location>
</feature>
<accession>A0ABY8JWX4</accession>
<keyword evidence="2" id="KW-0472">Membrane</keyword>
<keyword evidence="2" id="KW-1133">Transmembrane helix</keyword>
<evidence type="ECO:0008006" key="5">
    <source>
        <dbReference type="Google" id="ProtNLM"/>
    </source>
</evidence>
<evidence type="ECO:0000256" key="2">
    <source>
        <dbReference type="SAM" id="Phobius"/>
    </source>
</evidence>
<dbReference type="RefSeq" id="WP_279333577.1">
    <property type="nucleotide sequence ID" value="NZ_CP121682.1"/>
</dbReference>
<name>A0ABY8JWX4_9ACTN</name>
<keyword evidence="4" id="KW-1185">Reference proteome</keyword>
<reference evidence="3 4" key="1">
    <citation type="submission" date="2023-03" db="EMBL/GenBank/DDBJ databases">
        <authorList>
            <person name="Mo P."/>
        </authorList>
    </citation>
    <scope>NUCLEOTIDE SEQUENCE [LARGE SCALE GENOMIC DNA]</scope>
    <source>
        <strain evidence="3 4">HUAS 5</strain>
    </source>
</reference>
<protein>
    <recommendedName>
        <fullName evidence="5">DUF4190 domain-containing protein</fullName>
    </recommendedName>
</protein>
<feature type="region of interest" description="Disordered" evidence="1">
    <location>
        <begin position="1"/>
        <end position="194"/>
    </location>
</feature>
<dbReference type="Proteomes" id="UP001216440">
    <property type="component" value="Chromosome"/>
</dbReference>
<evidence type="ECO:0000256" key="1">
    <source>
        <dbReference type="SAM" id="MobiDB-lite"/>
    </source>
</evidence>
<sequence length="302" mass="29574">MSDDAQVPEAPGSTAGGTPPHNPHDHDDVWAAPADSGAARAQPPQAPPRDVAPPMTQIDLGGQVAPGPPDSTGAVDPWALPEFDPPVSGAGPAGAPAAGSPPGASSVHEQQTMTSFPAQGDPTATPVPPARPWAGPGTPQAPVPPVGPGAAVPNPFAPPAADPLPPPPIAPDGPGQVPYGYPGGPQSGYGHPAPQPSGYGTPGYGAPDPGYHGWTGMAPLPSNGMGITGLVLGIISAVLFCFWPLAIGLGVMAVIFSALGRGKASRGEATNPGHALAGLICGAVGILLGTGFGALVLFTSSY</sequence>
<evidence type="ECO:0000313" key="3">
    <source>
        <dbReference type="EMBL" id="WGD40500.1"/>
    </source>
</evidence>
<feature type="compositionally biased region" description="Low complexity" evidence="1">
    <location>
        <begin position="85"/>
        <end position="107"/>
    </location>
</feature>